<evidence type="ECO:0000259" key="7">
    <source>
        <dbReference type="PROSITE" id="PS50022"/>
    </source>
</evidence>
<dbReference type="PANTHER" id="PTHR43678">
    <property type="entry name" value="PUTATIVE (AFU_ORTHOLOGUE AFUA_2G00640)-RELATED"/>
    <property type="match status" value="1"/>
</dbReference>
<dbReference type="SUPFAM" id="SSF49299">
    <property type="entry name" value="PKD domain"/>
    <property type="match status" value="1"/>
</dbReference>
<dbReference type="InterPro" id="IPR013320">
    <property type="entry name" value="ConA-like_dom_sf"/>
</dbReference>
<dbReference type="InterPro" id="IPR025705">
    <property type="entry name" value="Beta_hexosaminidase_sua/sub"/>
</dbReference>
<evidence type="ECO:0000256" key="5">
    <source>
        <dbReference type="SAM" id="MobiDB-lite"/>
    </source>
</evidence>
<feature type="chain" id="PRO_5038939685" evidence="6">
    <location>
        <begin position="24"/>
        <end position="1965"/>
    </location>
</feature>
<keyword evidence="10" id="KW-1185">Reference proteome</keyword>
<comment type="similarity">
    <text evidence="1">Belongs to the glycosyl hydrolase 20 family.</text>
</comment>
<dbReference type="Pfam" id="PF00801">
    <property type="entry name" value="PKD"/>
    <property type="match status" value="1"/>
</dbReference>
<sequence length="1965" mass="215611">MKQFQRIALYCIMFTLVVSSALVAPAVSLAAAGGWVKQYEALQLSPGQIQTGETRGQKFTTQSFSRLRVASPSWSNAIGNLTLKLFSWDTDYATTVAGTPIASQEFVNFEDNAWLELDFPAQPAGDYLWQLSDPVETVGVWAHLGSDMPGVVAYHNGVPQNYDYLAEAYVSIAPEPAGAPAGPTTGVTGQSMEFEAQAERVDPADKGMVKYLFDWGDGTQTFSSPTAPTPPGGGASGRSSHAYNEPGVYEVKVLAYDIYGEPAAAWSPAIEVTVTGNALPDNSIIPVLASASSEDAASFAASKAIDGNSSSYWSSGAGTGGAAPQWLAFDMGSVMTLDSVKITPRAAGEGFPLALKLQYSNDNAAWFDLPARVHEVYPNPGNVPQVVETGGIAARYVRLFSDRIGYDANTRFQLAEVEFFGEEGTKFFTSKGGQFDAAWSNMWTIYGLANNELSPQGSRWTIGPGGILGIPSTEWLQWNAQKLSWTDEDKLKRQFKEMIYEKPMNPDGYVWAHARGEEHLDVSKHNTYNALYVMSVYTYFMWTQDQSLLTDPLPPLTNPNAPAHPPGVNNLMDKLRKSIDYYVDRIDSQSGVFIFDEPGHDATETGLPSNYWDNFPFGYKDAYANILFYEALNNMAGLEDALGYPANASAYRSYASTLKTRFNSTFWDPAKGRYVASIDINGVKRDYGFTLVNTMAVEYGLADTGKARTIYDWLDGKRIVAGDTSQGSDIYALDLAPRTITKAIESDSPYWWYGNYGSGLFPNGNAYYGGHIQNGGVIFYTAYDDMMGRIAKIGADSAFARMKTIITEFQEDELRRNPLNAVGWDFIYGIIKDFPESGIVPLVMSSGFLGLAPGTEGLSIRPDLPSELSYAGMRDVVYAGDRYTVTASREIDEPDLVAVSPGVYEITVPNGWEVVVSDGIIQHVTPGGEPPVKVNLALGKPASSSGAEAPSVSEDKAVDGNEGTLWGSDYFLPGPDDAWLAVDLGSVKAFNNVVIKWGDAYAGQYKLLVSDDQATWTNVMDNDAILTGLGGTESIYFDTVSARYVKFQGIERSPVNGHLFGYVIAELEVYHEQDELKVIADSIAQIPAIAQGQPAIVMPEVPAGYKVSVYGSDRQPVIDLTGSIHAPLTDAQVSLLFQVEDEHDPGRKAVSSNVMVTVPGQHTQVSGLNEEPGVIPSLREWYGGTGSFELSTSSRIVVNPLNSAALETTASITKADLEDLNGYDLNIVYGTPGPGDIYLSLDSSLEHLGDEGYLFEAQDYVSIKSADVQGAFYGTRTVLQILKQDSELRRIPKGTARDYPKYETRGLMLDVARKFYTIDFLRDYVKLMSWYKMNFFQIHLNDDIGQNGKPFDDGTFSAFRLESDLYPNLTSQTGSYTKQEFRELQQLGMDYGVNIVPEFETPGHSGAFINYDPLLGSQTYLDIRREETVQFVKSLYDEYLDGSNPTFIGPDVHIATDEYKVHTQDDVEAFRAYTDTLIGYINSKGKRPHLWGGLKAFDGDTPISNAATMDIWHTPYGGPEQAIDAGYEIVNADSMYTYMIPTMKDYLDSRLLYNEWEPNKWETVVLPYGHPKLKGGKFAFWNDVSHASGVSMHDSHERMLPAVQTLSEKTWTGTRADKDFAQFERRASAIGDAPNADISHKLQVDNPNGKVIEYRFENNYTDNSGNGFDGTGNNVTYAAGKFGQGIQFGGGSSYVQTPLRSLGFGWTVSMWVKPDAGNPSNAVLMESPEGQLKLKQGTTGKLGFSKENYNSVFNYQVPTGIWTHLVLTGDRNGTTLYVNGDEYVERLEGETLETFVLPLQRIGSATNSFQGTIDQVTIHNRTLGQIEQINLALNKPVSSSGAEAPSVSNDKAVDGLDGTRWGSDYFLPNPGNAWLTVDLGAEQEIGKAVIKWGDAYAAQFKLLVSDDQVNWTNVMENDAVLLGQDGAQTIHFNPITARYVKWQGIARTPVNGHFFGYVIHELEVY</sequence>
<dbReference type="Pfam" id="PF02838">
    <property type="entry name" value="Glyco_hydro_20b"/>
    <property type="match status" value="1"/>
</dbReference>
<evidence type="ECO:0000256" key="2">
    <source>
        <dbReference type="ARBA" id="ARBA00022801"/>
    </source>
</evidence>
<dbReference type="EMBL" id="BDQX01000028">
    <property type="protein sequence ID" value="GBG05846.1"/>
    <property type="molecule type" value="Genomic_DNA"/>
</dbReference>
<dbReference type="InterPro" id="IPR017853">
    <property type="entry name" value="GH"/>
</dbReference>
<dbReference type="Pfam" id="PF00728">
    <property type="entry name" value="Glyco_hydro_20"/>
    <property type="match status" value="1"/>
</dbReference>
<feature type="domain" description="F5/8 type C" evidence="7">
    <location>
        <begin position="272"/>
        <end position="422"/>
    </location>
</feature>
<dbReference type="CDD" id="cd06564">
    <property type="entry name" value="GH20_DspB_LnbB-like"/>
    <property type="match status" value="1"/>
</dbReference>
<dbReference type="GO" id="GO:0005975">
    <property type="term" value="P:carbohydrate metabolic process"/>
    <property type="evidence" value="ECO:0007669"/>
    <property type="project" value="InterPro"/>
</dbReference>
<dbReference type="Gene3D" id="1.50.10.10">
    <property type="match status" value="1"/>
</dbReference>
<dbReference type="CDD" id="cd00146">
    <property type="entry name" value="PKD"/>
    <property type="match status" value="1"/>
</dbReference>
<feature type="domain" description="F5/8 type C" evidence="7">
    <location>
        <begin position="927"/>
        <end position="1072"/>
    </location>
</feature>
<dbReference type="PROSITE" id="PS50022">
    <property type="entry name" value="FA58C_3"/>
    <property type="match status" value="3"/>
</dbReference>
<dbReference type="InterPro" id="IPR015882">
    <property type="entry name" value="HEX_bac_N"/>
</dbReference>
<dbReference type="Gene3D" id="2.60.120.200">
    <property type="match status" value="1"/>
</dbReference>
<dbReference type="Gene3D" id="3.30.379.10">
    <property type="entry name" value="Chitobiase/beta-hexosaminidase domain 2-like"/>
    <property type="match status" value="1"/>
</dbReference>
<feature type="region of interest" description="Disordered" evidence="5">
    <location>
        <begin position="220"/>
        <end position="241"/>
    </location>
</feature>
<dbReference type="Gene3D" id="2.60.120.260">
    <property type="entry name" value="Galactose-binding domain-like"/>
    <property type="match status" value="3"/>
</dbReference>
<dbReference type="SUPFAM" id="SSF48208">
    <property type="entry name" value="Six-hairpin glycosidases"/>
    <property type="match status" value="1"/>
</dbReference>
<dbReference type="InterPro" id="IPR012341">
    <property type="entry name" value="6hp_glycosidase-like_sf"/>
</dbReference>
<dbReference type="InterPro" id="IPR008928">
    <property type="entry name" value="6-hairpin_glycosidase_sf"/>
</dbReference>
<evidence type="ECO:0000256" key="4">
    <source>
        <dbReference type="PIRSR" id="PIRSR625705-1"/>
    </source>
</evidence>
<evidence type="ECO:0000313" key="9">
    <source>
        <dbReference type="EMBL" id="GBG05846.1"/>
    </source>
</evidence>
<dbReference type="Proteomes" id="UP000245202">
    <property type="component" value="Unassembled WGS sequence"/>
</dbReference>
<name>A0A2R5EH05_9BACL</name>
<dbReference type="Gene3D" id="3.20.20.80">
    <property type="entry name" value="Glycosidases"/>
    <property type="match status" value="1"/>
</dbReference>
<keyword evidence="2" id="KW-0378">Hydrolase</keyword>
<comment type="caution">
    <text evidence="9">The sequence shown here is derived from an EMBL/GenBank/DDBJ whole genome shotgun (WGS) entry which is preliminary data.</text>
</comment>
<dbReference type="SUPFAM" id="SSF55545">
    <property type="entry name" value="beta-N-acetylhexosaminidase-like domain"/>
    <property type="match status" value="1"/>
</dbReference>
<dbReference type="SUPFAM" id="SSF49785">
    <property type="entry name" value="Galactose-binding domain-like"/>
    <property type="match status" value="3"/>
</dbReference>
<accession>A0A2R5EH05</accession>
<dbReference type="InterPro" id="IPR029018">
    <property type="entry name" value="Hex-like_dom2"/>
</dbReference>
<feature type="domain" description="F5/8 type C" evidence="7">
    <location>
        <begin position="1818"/>
        <end position="1965"/>
    </location>
</feature>
<feature type="signal peptide" evidence="6">
    <location>
        <begin position="1"/>
        <end position="23"/>
    </location>
</feature>
<dbReference type="PRINTS" id="PR00738">
    <property type="entry name" value="GLHYDRLASE20"/>
</dbReference>
<evidence type="ECO:0000256" key="3">
    <source>
        <dbReference type="ARBA" id="ARBA00023295"/>
    </source>
</evidence>
<dbReference type="InterPro" id="IPR035986">
    <property type="entry name" value="PKD_dom_sf"/>
</dbReference>
<evidence type="ECO:0000256" key="6">
    <source>
        <dbReference type="SAM" id="SignalP"/>
    </source>
</evidence>
<dbReference type="PANTHER" id="PTHR43678:SF1">
    <property type="entry name" value="BETA-N-ACETYLHEXOSAMINIDASE"/>
    <property type="match status" value="1"/>
</dbReference>
<feature type="domain" description="PKD" evidence="8">
    <location>
        <begin position="175"/>
        <end position="265"/>
    </location>
</feature>
<dbReference type="SUPFAM" id="SSF51445">
    <property type="entry name" value="(Trans)glycosidases"/>
    <property type="match status" value="1"/>
</dbReference>
<dbReference type="InterPro" id="IPR013783">
    <property type="entry name" value="Ig-like_fold"/>
</dbReference>
<dbReference type="InterPro" id="IPR000601">
    <property type="entry name" value="PKD_dom"/>
</dbReference>
<dbReference type="Pfam" id="PF13385">
    <property type="entry name" value="Laminin_G_3"/>
    <property type="match status" value="1"/>
</dbReference>
<gene>
    <name evidence="9" type="ORF">PAT3040_00331</name>
</gene>
<keyword evidence="3" id="KW-0326">Glycosidase</keyword>
<reference evidence="9 10" key="1">
    <citation type="submission" date="2017-08" db="EMBL/GenBank/DDBJ databases">
        <title>Substantial Increase in Enzyme Production by Combined Drug-Resistance Mutations in Paenibacillus agaridevorans.</title>
        <authorList>
            <person name="Tanaka Y."/>
            <person name="Funane K."/>
            <person name="Hosaka T."/>
            <person name="Shiwa Y."/>
            <person name="Fujita N."/>
            <person name="Miyazaki T."/>
            <person name="Yoshikawa H."/>
            <person name="Murakami K."/>
            <person name="Kasahara K."/>
            <person name="Inaoka T."/>
            <person name="Hiraga Y."/>
            <person name="Ochi K."/>
        </authorList>
    </citation>
    <scope>NUCLEOTIDE SEQUENCE [LARGE SCALE GENOMIC DNA]</scope>
    <source>
        <strain evidence="9 10">T-3040</strain>
    </source>
</reference>
<dbReference type="SUPFAM" id="SSF49899">
    <property type="entry name" value="Concanavalin A-like lectins/glucanases"/>
    <property type="match status" value="1"/>
</dbReference>
<dbReference type="InterPro" id="IPR008979">
    <property type="entry name" value="Galactose-bd-like_sf"/>
</dbReference>
<dbReference type="PROSITE" id="PS50093">
    <property type="entry name" value="PKD"/>
    <property type="match status" value="1"/>
</dbReference>
<organism evidence="9 10">
    <name type="scientific">Paenibacillus agaridevorans</name>
    <dbReference type="NCBI Taxonomy" id="171404"/>
    <lineage>
        <taxon>Bacteria</taxon>
        <taxon>Bacillati</taxon>
        <taxon>Bacillota</taxon>
        <taxon>Bacilli</taxon>
        <taxon>Bacillales</taxon>
        <taxon>Paenibacillaceae</taxon>
        <taxon>Paenibacillus</taxon>
    </lineage>
</organism>
<proteinExistence type="inferred from homology"/>
<dbReference type="InterPro" id="IPR052764">
    <property type="entry name" value="GH20_Enzymes"/>
</dbReference>
<feature type="active site" description="Proton donor" evidence="4">
    <location>
        <position position="1458"/>
    </location>
</feature>
<evidence type="ECO:0000256" key="1">
    <source>
        <dbReference type="ARBA" id="ARBA00006285"/>
    </source>
</evidence>
<dbReference type="InterPro" id="IPR000421">
    <property type="entry name" value="FA58C"/>
</dbReference>
<dbReference type="Gene3D" id="2.60.40.10">
    <property type="entry name" value="Immunoglobulins"/>
    <property type="match status" value="1"/>
</dbReference>
<dbReference type="Pfam" id="PF22633">
    <property type="entry name" value="F5_F8_type_C_2"/>
    <property type="match status" value="1"/>
</dbReference>
<protein>
    <submittedName>
        <fullName evidence="9">Putative beta-N-acetylhexosaminidase</fullName>
    </submittedName>
</protein>
<dbReference type="GO" id="GO:0004563">
    <property type="term" value="F:beta-N-acetylhexosaminidase activity"/>
    <property type="evidence" value="ECO:0007669"/>
    <property type="project" value="InterPro"/>
</dbReference>
<dbReference type="Pfam" id="PF00754">
    <property type="entry name" value="F5_F8_type_C"/>
    <property type="match status" value="2"/>
</dbReference>
<dbReference type="RefSeq" id="WP_108991287.1">
    <property type="nucleotide sequence ID" value="NZ_BDQX01000028.1"/>
</dbReference>
<evidence type="ECO:0000313" key="10">
    <source>
        <dbReference type="Proteomes" id="UP000245202"/>
    </source>
</evidence>
<evidence type="ECO:0000259" key="8">
    <source>
        <dbReference type="PROSITE" id="PS50093"/>
    </source>
</evidence>
<dbReference type="InterPro" id="IPR015883">
    <property type="entry name" value="Glyco_hydro_20_cat"/>
</dbReference>
<keyword evidence="6" id="KW-0732">Signal</keyword>